<evidence type="ECO:0000313" key="1">
    <source>
        <dbReference type="EMBL" id="KAA6314263.1"/>
    </source>
</evidence>
<gene>
    <name evidence="1" type="ORF">EZS27_035099</name>
</gene>
<organism evidence="1">
    <name type="scientific">termite gut metagenome</name>
    <dbReference type="NCBI Taxonomy" id="433724"/>
    <lineage>
        <taxon>unclassified sequences</taxon>
        <taxon>metagenomes</taxon>
        <taxon>organismal metagenomes</taxon>
    </lineage>
</organism>
<dbReference type="GO" id="GO:0005975">
    <property type="term" value="P:carbohydrate metabolic process"/>
    <property type="evidence" value="ECO:0007669"/>
    <property type="project" value="InterPro"/>
</dbReference>
<dbReference type="Gene3D" id="1.50.10.10">
    <property type="match status" value="1"/>
</dbReference>
<sequence>MNKLPDDYQSNPKAIVEQTNSGGISVQKLLAGGETAVVWKENKEKEGESTLWITLTHSYPEQTAKAEGIKEIDRISGIDRTKLQEQHRTWWNTYYPASFLTLPEGIKENFYWIQMYKLASATRGDGALIDTTGPWLTETPWPNAWWNLNVQLTYWSLTASDRWELCRTRP</sequence>
<reference evidence="1" key="1">
    <citation type="submission" date="2019-03" db="EMBL/GenBank/DDBJ databases">
        <title>Single cell metagenomics reveals metabolic interactions within the superorganism composed of flagellate Streblomastix strix and complex community of Bacteroidetes bacteria on its surface.</title>
        <authorList>
            <person name="Treitli S.C."/>
            <person name="Kolisko M."/>
            <person name="Husnik F."/>
            <person name="Keeling P."/>
            <person name="Hampl V."/>
        </authorList>
    </citation>
    <scope>NUCLEOTIDE SEQUENCE</scope>
    <source>
        <strain evidence="1">STM</strain>
    </source>
</reference>
<dbReference type="EMBL" id="SNRY01005723">
    <property type="protein sequence ID" value="KAA6314263.1"/>
    <property type="molecule type" value="Genomic_DNA"/>
</dbReference>
<dbReference type="InterPro" id="IPR008928">
    <property type="entry name" value="6-hairpin_glycosidase_sf"/>
</dbReference>
<comment type="caution">
    <text evidence="1">The sequence shown here is derived from an EMBL/GenBank/DDBJ whole genome shotgun (WGS) entry which is preliminary data.</text>
</comment>
<dbReference type="SUPFAM" id="SSF48208">
    <property type="entry name" value="Six-hairpin glycosidases"/>
    <property type="match status" value="1"/>
</dbReference>
<accession>A0A5J4Q0Y4</accession>
<dbReference type="AlphaFoldDB" id="A0A5J4Q0Y4"/>
<protein>
    <submittedName>
        <fullName evidence="1">Uncharacterized protein</fullName>
    </submittedName>
</protein>
<proteinExistence type="predicted"/>
<name>A0A5J4Q0Y4_9ZZZZ</name>
<dbReference type="InterPro" id="IPR012341">
    <property type="entry name" value="6hp_glycosidase-like_sf"/>
</dbReference>